<dbReference type="OrthoDB" id="5622143at2"/>
<accession>A0A4R2M3V3</accession>
<dbReference type="GeneID" id="99686625"/>
<evidence type="ECO:0000313" key="1">
    <source>
        <dbReference type="EMBL" id="TCP01202.1"/>
    </source>
</evidence>
<dbReference type="RefSeq" id="WP_132648319.1">
    <property type="nucleotide sequence ID" value="NZ_CP181386.1"/>
</dbReference>
<dbReference type="Pfam" id="PF22396">
    <property type="entry name" value="DUF6976"/>
    <property type="match status" value="1"/>
</dbReference>
<organism evidence="1 2">
    <name type="scientific">Rubrivivax gelatinosus</name>
    <name type="common">Rhodocyclus gelatinosus</name>
    <name type="synonym">Rhodopseudomonas gelatinosa</name>
    <dbReference type="NCBI Taxonomy" id="28068"/>
    <lineage>
        <taxon>Bacteria</taxon>
        <taxon>Pseudomonadati</taxon>
        <taxon>Pseudomonadota</taxon>
        <taxon>Betaproteobacteria</taxon>
        <taxon>Burkholderiales</taxon>
        <taxon>Sphaerotilaceae</taxon>
        <taxon>Rubrivivax</taxon>
    </lineage>
</organism>
<evidence type="ECO:0000313" key="2">
    <source>
        <dbReference type="Proteomes" id="UP000295106"/>
    </source>
</evidence>
<sequence>MNQLVSLQVAADLIRSGAALSIAGHDAALRALPPGDWIGGSIPYFMVAAGGTVAHEQQVFVTDLTPLGQVSFACYGADELAGIAGNAPDNGVSLTIIPGGSAAHQRFAAEAAGYEDAFVKPTVGWIAGCRVEDIGQVKPTVYDGRSATRHEDRAVVAYITLPADKLACLDIVNLFEPDDGDVLRFDETSFEVGSCRVNGETVDFAAYLRSRGLEHGRLPLVGDFAGARINASLQSVPAAGGRVQLYAPVFPGVDYRVARPIDDYAAAFRARLAEQEQAGAVLACNCVLNFLFGELEGKAIGGVEGPATFGEIAYQLLNQTMVVLRVV</sequence>
<name>A0A4R2M3V3_RUBGE</name>
<dbReference type="AlphaFoldDB" id="A0A4R2M3V3"/>
<proteinExistence type="predicted"/>
<comment type="caution">
    <text evidence="1">The sequence shown here is derived from an EMBL/GenBank/DDBJ whole genome shotgun (WGS) entry which is preliminary data.</text>
</comment>
<reference evidence="1 2" key="1">
    <citation type="submission" date="2019-03" db="EMBL/GenBank/DDBJ databases">
        <title>Genomic Encyclopedia of Type Strains, Phase IV (KMG-IV): sequencing the most valuable type-strain genomes for metagenomic binning, comparative biology and taxonomic classification.</title>
        <authorList>
            <person name="Goeker M."/>
        </authorList>
    </citation>
    <scope>NUCLEOTIDE SEQUENCE [LARGE SCALE GENOMIC DNA]</scope>
    <source>
        <strain evidence="1 2">DSM 1709</strain>
    </source>
</reference>
<dbReference type="Proteomes" id="UP000295106">
    <property type="component" value="Unassembled WGS sequence"/>
</dbReference>
<dbReference type="InterPro" id="IPR054249">
    <property type="entry name" value="DUF6976"/>
</dbReference>
<dbReference type="EMBL" id="SLXD01000010">
    <property type="protein sequence ID" value="TCP01202.1"/>
    <property type="molecule type" value="Genomic_DNA"/>
</dbReference>
<gene>
    <name evidence="1" type="ORF">EV684_110133</name>
</gene>
<protein>
    <submittedName>
        <fullName evidence="1">Uncharacterized protein</fullName>
    </submittedName>
</protein>